<reference evidence="1 2" key="1">
    <citation type="journal article" date="2023" name="Science">
        <title>Complex scaffold remodeling in plant triterpene biosynthesis.</title>
        <authorList>
            <person name="De La Pena R."/>
            <person name="Hodgson H."/>
            <person name="Liu J.C."/>
            <person name="Stephenson M.J."/>
            <person name="Martin A.C."/>
            <person name="Owen C."/>
            <person name="Harkess A."/>
            <person name="Leebens-Mack J."/>
            <person name="Jimenez L.E."/>
            <person name="Osbourn A."/>
            <person name="Sattely E.S."/>
        </authorList>
    </citation>
    <scope>NUCLEOTIDE SEQUENCE [LARGE SCALE GENOMIC DNA]</scope>
    <source>
        <strain evidence="2">cv. JPN11</strain>
        <tissue evidence="1">Leaf</tissue>
    </source>
</reference>
<gene>
    <name evidence="1" type="ORF">OWV82_014655</name>
</gene>
<keyword evidence="2" id="KW-1185">Reference proteome</keyword>
<accession>A0ACC1XM67</accession>
<sequence length="256" mass="28821">MEEEMHAPADHHHSVHYCSARIMSPEIVEIGEDSRSIGNSRDTLASDVYVAVGKDDMDILKWTLDHAVSPEARIFLVHVFPPITYIKTPVGRLLRSQLSQEQVRVYINEENNKRRNFLQKYIRLCTDAKVTVETMLIENNETAKAILDLISVLNITSLVMGSKRRPCPRRLRKKLSKGEFVKKNAPDYCEVTVVHDGEKVLDSQQVVAEAELAHLSSPSTTTGARTTHQYQGYLFGCACFSACRSRTDSTAVKKDS</sequence>
<name>A0ACC1XM67_MELAZ</name>
<proteinExistence type="predicted"/>
<comment type="caution">
    <text evidence="1">The sequence shown here is derived from an EMBL/GenBank/DDBJ whole genome shotgun (WGS) entry which is preliminary data.</text>
</comment>
<evidence type="ECO:0000313" key="1">
    <source>
        <dbReference type="EMBL" id="KAJ4712408.1"/>
    </source>
</evidence>
<dbReference type="Proteomes" id="UP001164539">
    <property type="component" value="Chromosome 8"/>
</dbReference>
<dbReference type="EMBL" id="CM051401">
    <property type="protein sequence ID" value="KAJ4712408.1"/>
    <property type="molecule type" value="Genomic_DNA"/>
</dbReference>
<evidence type="ECO:0000313" key="2">
    <source>
        <dbReference type="Proteomes" id="UP001164539"/>
    </source>
</evidence>
<protein>
    <submittedName>
        <fullName evidence="1">U-box domain-containing protein 33-like</fullName>
    </submittedName>
</protein>
<organism evidence="1 2">
    <name type="scientific">Melia azedarach</name>
    <name type="common">Chinaberry tree</name>
    <dbReference type="NCBI Taxonomy" id="155640"/>
    <lineage>
        <taxon>Eukaryota</taxon>
        <taxon>Viridiplantae</taxon>
        <taxon>Streptophyta</taxon>
        <taxon>Embryophyta</taxon>
        <taxon>Tracheophyta</taxon>
        <taxon>Spermatophyta</taxon>
        <taxon>Magnoliopsida</taxon>
        <taxon>eudicotyledons</taxon>
        <taxon>Gunneridae</taxon>
        <taxon>Pentapetalae</taxon>
        <taxon>rosids</taxon>
        <taxon>malvids</taxon>
        <taxon>Sapindales</taxon>
        <taxon>Meliaceae</taxon>
        <taxon>Melia</taxon>
    </lineage>
</organism>